<evidence type="ECO:0000313" key="6">
    <source>
        <dbReference type="Proteomes" id="UP000473699"/>
    </source>
</evidence>
<evidence type="ECO:0000256" key="2">
    <source>
        <dbReference type="ARBA" id="ARBA00022679"/>
    </source>
</evidence>
<keyword evidence="1" id="KW-0723">Serine/threonine-protein kinase</keyword>
<keyword evidence="6" id="KW-1185">Reference proteome</keyword>
<organism evidence="5 6">
    <name type="scientific">Pyramidobacter porci</name>
    <dbReference type="NCBI Taxonomy" id="2605789"/>
    <lineage>
        <taxon>Bacteria</taxon>
        <taxon>Thermotogati</taxon>
        <taxon>Synergistota</taxon>
        <taxon>Synergistia</taxon>
        <taxon>Synergistales</taxon>
        <taxon>Dethiosulfovibrionaceae</taxon>
        <taxon>Pyramidobacter</taxon>
    </lineage>
</organism>
<keyword evidence="4 5" id="KW-0418">Kinase</keyword>
<dbReference type="PANTHER" id="PTHR31756:SF3">
    <property type="entry name" value="PYRUVATE, PHOSPHATE DIKINASE REGULATORY PROTEIN 1, CHLOROPLASTIC"/>
    <property type="match status" value="1"/>
</dbReference>
<dbReference type="NCBIfam" id="NF003742">
    <property type="entry name" value="PRK05339.1"/>
    <property type="match status" value="1"/>
</dbReference>
<evidence type="ECO:0000256" key="4">
    <source>
        <dbReference type="ARBA" id="ARBA00022777"/>
    </source>
</evidence>
<reference evidence="5 6" key="1">
    <citation type="submission" date="2019-08" db="EMBL/GenBank/DDBJ databases">
        <title>In-depth cultivation of the pig gut microbiome towards novel bacterial diversity and tailored functional studies.</title>
        <authorList>
            <person name="Wylensek D."/>
            <person name="Hitch T.C.A."/>
            <person name="Clavel T."/>
        </authorList>
    </citation>
    <scope>NUCLEOTIDE SEQUENCE [LARGE SCALE GENOMIC DNA]</scope>
    <source>
        <strain evidence="5 6">SM-530-WT-4B</strain>
    </source>
</reference>
<evidence type="ECO:0000256" key="3">
    <source>
        <dbReference type="ARBA" id="ARBA00022741"/>
    </source>
</evidence>
<proteinExistence type="predicted"/>
<dbReference type="RefSeq" id="WP_154527821.1">
    <property type="nucleotide sequence ID" value="NZ_JAXDZJ010000233.1"/>
</dbReference>
<dbReference type="InterPro" id="IPR005177">
    <property type="entry name" value="Kinase-pyrophosphorylase"/>
</dbReference>
<protein>
    <submittedName>
        <fullName evidence="5">Kinase/pyrophosphorylase</fullName>
    </submittedName>
</protein>
<dbReference type="Proteomes" id="UP000473699">
    <property type="component" value="Unassembled WGS sequence"/>
</dbReference>
<accession>A0A6L5YAY8</accession>
<keyword evidence="2" id="KW-0808">Transferase</keyword>
<dbReference type="GO" id="GO:0005524">
    <property type="term" value="F:ATP binding"/>
    <property type="evidence" value="ECO:0007669"/>
    <property type="project" value="InterPro"/>
</dbReference>
<dbReference type="PANTHER" id="PTHR31756">
    <property type="entry name" value="PYRUVATE, PHOSPHATE DIKINASE REGULATORY PROTEIN 1, CHLOROPLASTIC"/>
    <property type="match status" value="1"/>
</dbReference>
<comment type="caution">
    <text evidence="5">The sequence shown here is derived from an EMBL/GenBank/DDBJ whole genome shotgun (WGS) entry which is preliminary data.</text>
</comment>
<dbReference type="Pfam" id="PF03618">
    <property type="entry name" value="Kinase-PPPase"/>
    <property type="match status" value="1"/>
</dbReference>
<dbReference type="AlphaFoldDB" id="A0A6L5YAY8"/>
<keyword evidence="3" id="KW-0547">Nucleotide-binding</keyword>
<name>A0A6L5YAY8_9BACT</name>
<evidence type="ECO:0000256" key="1">
    <source>
        <dbReference type="ARBA" id="ARBA00022527"/>
    </source>
</evidence>
<sequence>MTLRVSIVSDSTGETAESMLHAALAQFDDLDVTIERHRSVREVAQVHGIAGDFYRRGGHLIVSTLVKTDVLAALIADAKKYNLGYVSMMGPLVEEICRLTGRQPMQRPGVNRRVDGDYLRRVKAIEFTLRCDDGQSPELMTAADIVLFGVSRAGKTPLSIWLALKGYAVSNVPLLPGIAPDSRIWNVSVEKRVGLLISAERLRELRCERIVAMGLDPQKAAYADIDKIRAELDDARSLMEKLQCRIYDSTDHSYEELARNILEDLKML</sequence>
<dbReference type="EMBL" id="VUNH01000001">
    <property type="protein sequence ID" value="MST54702.1"/>
    <property type="molecule type" value="Genomic_DNA"/>
</dbReference>
<dbReference type="GO" id="GO:0004674">
    <property type="term" value="F:protein serine/threonine kinase activity"/>
    <property type="evidence" value="ECO:0007669"/>
    <property type="project" value="UniProtKB-KW"/>
</dbReference>
<gene>
    <name evidence="5" type="ORF">FYJ74_01355</name>
</gene>
<evidence type="ECO:0000313" key="5">
    <source>
        <dbReference type="EMBL" id="MST54702.1"/>
    </source>
</evidence>